<sequence length="209" mass="22762">MRGLEQADCAVAIGRPLGEVVILQVLESSLNCSTGEMLLLWGRLTWRKTCGRLSGLTFSSEANTLVVRQRLMQPGGGVLLQYSGQPAPGTFHRECDMQLFGPRGEIVSPSLSPDGRHVGGCRVFISVAPQARIAIHALVTDVVAGTEGTDASYILIRDIHSPRTTAFHGQQTLYWESEGSQAEMEFSLGFLEARTSLRGQYWTLQKGAL</sequence>
<keyword evidence="3" id="KW-1185">Reference proteome</keyword>
<dbReference type="AlphaFoldDB" id="A0A8C3YFW6"/>
<name>A0A8C3YFW6_9CETA</name>
<dbReference type="InterPro" id="IPR035914">
    <property type="entry name" value="Sperma_CUB_dom_sf"/>
</dbReference>
<dbReference type="GeneTree" id="ENSGT00940000178229"/>
<reference evidence="2" key="2">
    <citation type="submission" date="2025-09" db="UniProtKB">
        <authorList>
            <consortium name="Ensembl"/>
        </authorList>
    </citation>
    <scope>IDENTIFICATION</scope>
</reference>
<accession>A0A8C3YFW6</accession>
<evidence type="ECO:0000313" key="2">
    <source>
        <dbReference type="Ensembl" id="ENSCWAP00000011821.1"/>
    </source>
</evidence>
<organism evidence="2 3">
    <name type="scientific">Catagonus wagneri</name>
    <name type="common">Chacoan peccary</name>
    <dbReference type="NCBI Taxonomy" id="51154"/>
    <lineage>
        <taxon>Eukaryota</taxon>
        <taxon>Metazoa</taxon>
        <taxon>Chordata</taxon>
        <taxon>Craniata</taxon>
        <taxon>Vertebrata</taxon>
        <taxon>Euteleostomi</taxon>
        <taxon>Mammalia</taxon>
        <taxon>Eutheria</taxon>
        <taxon>Laurasiatheria</taxon>
        <taxon>Artiodactyla</taxon>
        <taxon>Suina</taxon>
        <taxon>Tayassuidae</taxon>
        <taxon>Catagonus</taxon>
    </lineage>
</organism>
<reference evidence="2" key="1">
    <citation type="submission" date="2025-08" db="UniProtKB">
        <authorList>
            <consortium name="Ensembl"/>
        </authorList>
    </citation>
    <scope>IDENTIFICATION</scope>
</reference>
<dbReference type="SUPFAM" id="SSF49854">
    <property type="entry name" value="Spermadhesin, CUB domain"/>
    <property type="match status" value="1"/>
</dbReference>
<proteinExistence type="predicted"/>
<dbReference type="Ensembl" id="ENSCWAT00000012866.1">
    <property type="protein sequence ID" value="ENSCWAP00000011821.1"/>
    <property type="gene ID" value="ENSCWAG00000009240.1"/>
</dbReference>
<dbReference type="Proteomes" id="UP000694540">
    <property type="component" value="Unplaced"/>
</dbReference>
<evidence type="ECO:0000256" key="1">
    <source>
        <dbReference type="ARBA" id="ARBA00023157"/>
    </source>
</evidence>
<keyword evidence="1" id="KW-1015">Disulfide bond</keyword>
<evidence type="ECO:0000313" key="3">
    <source>
        <dbReference type="Proteomes" id="UP000694540"/>
    </source>
</evidence>
<protein>
    <submittedName>
        <fullName evidence="2">Uncharacterized protein</fullName>
    </submittedName>
</protein>